<dbReference type="PANTHER" id="PTHR43531">
    <property type="entry name" value="PROTEIN ICFG"/>
    <property type="match status" value="1"/>
</dbReference>
<dbReference type="Pfam" id="PF18947">
    <property type="entry name" value="HAMP_2"/>
    <property type="match status" value="2"/>
</dbReference>
<evidence type="ECO:0000256" key="2">
    <source>
        <dbReference type="ARBA" id="ARBA00029447"/>
    </source>
</evidence>
<dbReference type="FunFam" id="1.10.287.950:FF:000002">
    <property type="entry name" value="Methyl-accepting chemotaxis protein"/>
    <property type="match status" value="1"/>
</dbReference>
<dbReference type="InterPro" id="IPR051310">
    <property type="entry name" value="MCP_chemotaxis"/>
</dbReference>
<evidence type="ECO:0000259" key="7">
    <source>
        <dbReference type="PROSITE" id="PS50111"/>
    </source>
</evidence>
<sequence>MFANIKIKSLLMTILSIIVLFLLATASIGLYGLQKSNASLLTVYEDRLIPGNDLGDIRVLMQTSRAKLNRALIFRYDAAEVTADINIIELNTAESDKLWAKYLATFLTEEEKQLVAKVEVARQAYAPLMKSVLTMLKAQNFAELEPLLKDQAPPVFAAMEKALNDVSELQPRVAQQEYLTAKARFNTIFVLMIGICIASLLVGILGAWLLIMRIVGPIARASKAVNAIASGNLKSNIKVENNDEVGLMLEALKPMQDTINALVDEMDYMAAEHNKGNVDAFINAGKFGGEFKEIAEKINAMAVGQIAVRNKIMDCVKAFGEGNFEAPLEQFPGKRAAINVTVEQVCSNLKGFIADMQHMSAEHDRGEIGAMIDADKFQGAYKTMAEGVNGMVAGHLALNKKAMACVKAFGEGDFDAPLEQFPGKKAFINDTIEQVRRDLKALMEDAYWLAAQAQEGNLTARADADRHHGDFRKIIAGINHALDSIVGPVQETITKVTQYSRGDLDGSLVAEFKGDFAELKKRLNNLAGTMKGVIASCDYVRNEHDKGDIDVTIAADMFKGDFGVMANNINAVISSHIELNRKALACVREFGEGNFDAPLEQFPGKKSFINDTIEQVRSNLQALIADTDMLSQAALDGRIQVRAEVNNHHGDFRRIIEGINATLESIVTPIITVKTAVDSISTAAREISSGNADLSHRTEQQAASLEETASSMEELASTVKQNADNARQANQMALTASDVAAKGGSMVQQVVDTMYSINESSRKIVDIISVIDGIALQTNILALNAAVEAARAGEQGRGFAVVASEVRNLAQRSAAAAKEIKELIGNSVEKVEDGSKLVSEAGKTMDEIVNSVKRVTDIMGSIAAASAEQSSGIDQVNKAVTQMDEVTQQNAALVEEAAAAAESLEEQAQTLADTVAQFRLDSDIKSPAAPRRANLAIVAPRPAPRMAAASAKPSKQDDDEWEEF</sequence>
<dbReference type="GO" id="GO:0005886">
    <property type="term" value="C:plasma membrane"/>
    <property type="evidence" value="ECO:0007669"/>
    <property type="project" value="TreeGrafter"/>
</dbReference>
<comment type="caution">
    <text evidence="9">The sequence shown here is derived from an EMBL/GenBank/DDBJ whole genome shotgun (WGS) entry which is preliminary data.</text>
</comment>
<evidence type="ECO:0000256" key="3">
    <source>
        <dbReference type="PROSITE-ProRule" id="PRU00284"/>
    </source>
</evidence>
<dbReference type="GO" id="GO:0006935">
    <property type="term" value="P:chemotaxis"/>
    <property type="evidence" value="ECO:0007669"/>
    <property type="project" value="UniProtKB-KW"/>
</dbReference>
<dbReference type="eggNOG" id="COG0840">
    <property type="taxonomic scope" value="Bacteria"/>
</dbReference>
<feature type="transmembrane region" description="Helical" evidence="6">
    <location>
        <begin position="188"/>
        <end position="211"/>
    </location>
</feature>
<evidence type="ECO:0000313" key="10">
    <source>
        <dbReference type="Proteomes" id="UP000017842"/>
    </source>
</evidence>
<dbReference type="CDD" id="cd11386">
    <property type="entry name" value="MCP_signal"/>
    <property type="match status" value="1"/>
</dbReference>
<keyword evidence="10" id="KW-1185">Reference proteome</keyword>
<dbReference type="PROSITE" id="PS50885">
    <property type="entry name" value="HAMP"/>
    <property type="match status" value="2"/>
</dbReference>
<feature type="transmembrane region" description="Helical" evidence="6">
    <location>
        <begin position="12"/>
        <end position="33"/>
    </location>
</feature>
<dbReference type="GO" id="GO:0007165">
    <property type="term" value="P:signal transduction"/>
    <property type="evidence" value="ECO:0007669"/>
    <property type="project" value="UniProtKB-KW"/>
</dbReference>
<evidence type="ECO:0000256" key="4">
    <source>
        <dbReference type="SAM" id="Coils"/>
    </source>
</evidence>
<dbReference type="Gene3D" id="1.10.287.950">
    <property type="entry name" value="Methyl-accepting chemotaxis protein"/>
    <property type="match status" value="1"/>
</dbReference>
<dbReference type="Pfam" id="PF18575">
    <property type="entry name" value="HAMP_N3"/>
    <property type="match status" value="3"/>
</dbReference>
<dbReference type="InterPro" id="IPR003660">
    <property type="entry name" value="HAMP_dom"/>
</dbReference>
<dbReference type="AlphaFoldDB" id="V5C8X5"/>
<reference evidence="9 10" key="1">
    <citation type="journal article" date="2013" name="Genome Announc.">
        <title>Draft Genome Sequence of the Methanotrophic Gammaproteobacterium Methyloglobulus morosus DSM 22980 Strain KoM1.</title>
        <authorList>
            <person name="Poehlein A."/>
            <person name="Deutzmann J.S."/>
            <person name="Daniel R."/>
            <person name="Simeonova D.D."/>
        </authorList>
    </citation>
    <scope>NUCLEOTIDE SEQUENCE [LARGE SCALE GENOMIC DNA]</scope>
    <source>
        <strain evidence="9 10">KoM1</strain>
    </source>
</reference>
<dbReference type="SMART" id="SM00304">
    <property type="entry name" value="HAMP"/>
    <property type="match status" value="3"/>
</dbReference>
<dbReference type="SUPFAM" id="SSF58104">
    <property type="entry name" value="Methyl-accepting chemotaxis protein (MCP) signaling domain"/>
    <property type="match status" value="1"/>
</dbReference>
<dbReference type="SUPFAM" id="SSF158472">
    <property type="entry name" value="HAMP domain-like"/>
    <property type="match status" value="1"/>
</dbReference>
<accession>V5C8X5</accession>
<evidence type="ECO:0000256" key="6">
    <source>
        <dbReference type="SAM" id="Phobius"/>
    </source>
</evidence>
<dbReference type="Pfam" id="PF12729">
    <property type="entry name" value="4HB_MCP_1"/>
    <property type="match status" value="1"/>
</dbReference>
<dbReference type="InterPro" id="IPR041395">
    <property type="entry name" value="McpB_HAMP_3rd"/>
</dbReference>
<dbReference type="CDD" id="cd19411">
    <property type="entry name" value="MCP2201-like_sensor"/>
    <property type="match status" value="1"/>
</dbReference>
<dbReference type="CDD" id="cd17528">
    <property type="entry name" value="HAMP_III"/>
    <property type="match status" value="3"/>
</dbReference>
<keyword evidence="6" id="KW-0812">Transmembrane</keyword>
<feature type="compositionally biased region" description="Low complexity" evidence="5">
    <location>
        <begin position="944"/>
        <end position="953"/>
    </location>
</feature>
<dbReference type="SMART" id="SM00283">
    <property type="entry name" value="MA"/>
    <property type="match status" value="1"/>
</dbReference>
<dbReference type="EMBL" id="AYLO01000032">
    <property type="protein sequence ID" value="ESS73188.1"/>
    <property type="molecule type" value="Genomic_DNA"/>
</dbReference>
<dbReference type="OrthoDB" id="9765776at2"/>
<evidence type="ECO:0000256" key="5">
    <source>
        <dbReference type="SAM" id="MobiDB-lite"/>
    </source>
</evidence>
<evidence type="ECO:0000256" key="1">
    <source>
        <dbReference type="ARBA" id="ARBA00022481"/>
    </source>
</evidence>
<gene>
    <name evidence="9" type="primary">tse</name>
    <name evidence="9" type="ORF">MGMO_33c00020</name>
</gene>
<feature type="region of interest" description="Disordered" evidence="5">
    <location>
        <begin position="688"/>
        <end position="711"/>
    </location>
</feature>
<keyword evidence="6" id="KW-0472">Membrane</keyword>
<name>V5C8X5_9GAMM</name>
<dbReference type="InterPro" id="IPR024478">
    <property type="entry name" value="HlyB_4HB_MCP"/>
</dbReference>
<keyword evidence="4" id="KW-0175">Coiled coil</keyword>
<dbReference type="InterPro" id="IPR004089">
    <property type="entry name" value="MCPsignal_dom"/>
</dbReference>
<feature type="coiled-coil region" evidence="4">
    <location>
        <begin position="876"/>
        <end position="921"/>
    </location>
</feature>
<dbReference type="CDD" id="cd06225">
    <property type="entry name" value="HAMP"/>
    <property type="match status" value="1"/>
</dbReference>
<feature type="region of interest" description="Disordered" evidence="5">
    <location>
        <begin position="941"/>
        <end position="964"/>
    </location>
</feature>
<keyword evidence="6" id="KW-1133">Transmembrane helix</keyword>
<dbReference type="PANTHER" id="PTHR43531:SF14">
    <property type="entry name" value="METHYL-ACCEPTING CHEMOTAXIS PROTEIN I-RELATED"/>
    <property type="match status" value="1"/>
</dbReference>
<feature type="compositionally biased region" description="Polar residues" evidence="5">
    <location>
        <begin position="700"/>
        <end position="711"/>
    </location>
</feature>
<dbReference type="CDD" id="cd17527">
    <property type="entry name" value="HAMP_II"/>
    <property type="match status" value="1"/>
</dbReference>
<dbReference type="STRING" id="1116472.MGMO_33c00020"/>
<dbReference type="Pfam" id="PF00672">
    <property type="entry name" value="HAMP"/>
    <property type="match status" value="1"/>
</dbReference>
<keyword evidence="1" id="KW-0488">Methylation</keyword>
<comment type="similarity">
    <text evidence="2">Belongs to the methyl-accepting chemotaxis (MCP) protein family.</text>
</comment>
<dbReference type="Pfam" id="PF00015">
    <property type="entry name" value="MCPsignal"/>
    <property type="match status" value="1"/>
</dbReference>
<dbReference type="InterPro" id="IPR047347">
    <property type="entry name" value="YvaQ-like_sensor"/>
</dbReference>
<dbReference type="PROSITE" id="PS50111">
    <property type="entry name" value="CHEMOTAXIS_TRANSDUC_2"/>
    <property type="match status" value="1"/>
</dbReference>
<dbReference type="Gene3D" id="1.20.120.1530">
    <property type="match status" value="4"/>
</dbReference>
<evidence type="ECO:0000313" key="9">
    <source>
        <dbReference type="EMBL" id="ESS73188.1"/>
    </source>
</evidence>
<feature type="domain" description="HAMP" evidence="8">
    <location>
        <begin position="483"/>
        <end position="535"/>
    </location>
</feature>
<protein>
    <submittedName>
        <fullName evidence="9">Methyl-accepting chemotaxis serine transducer</fullName>
    </submittedName>
</protein>
<feature type="domain" description="HAMP" evidence="8">
    <location>
        <begin position="212"/>
        <end position="264"/>
    </location>
</feature>
<proteinExistence type="inferred from homology"/>
<evidence type="ECO:0000259" key="8">
    <source>
        <dbReference type="PROSITE" id="PS50885"/>
    </source>
</evidence>
<dbReference type="GO" id="GO:0004888">
    <property type="term" value="F:transmembrane signaling receptor activity"/>
    <property type="evidence" value="ECO:0007669"/>
    <property type="project" value="TreeGrafter"/>
</dbReference>
<organism evidence="9 10">
    <name type="scientific">Methyloglobulus morosus KoM1</name>
    <dbReference type="NCBI Taxonomy" id="1116472"/>
    <lineage>
        <taxon>Bacteria</taxon>
        <taxon>Pseudomonadati</taxon>
        <taxon>Pseudomonadota</taxon>
        <taxon>Gammaproteobacteria</taxon>
        <taxon>Methylococcales</taxon>
        <taxon>Methylococcaceae</taxon>
        <taxon>Methyloglobulus</taxon>
    </lineage>
</organism>
<dbReference type="PATRIC" id="fig|1116472.3.peg.944"/>
<dbReference type="Proteomes" id="UP000017842">
    <property type="component" value="Unassembled WGS sequence"/>
</dbReference>
<keyword evidence="3" id="KW-0807">Transducer</keyword>
<feature type="domain" description="Methyl-accepting transducer" evidence="7">
    <location>
        <begin position="676"/>
        <end position="905"/>
    </location>
</feature>